<comment type="subcellular location">
    <subcellularLocation>
        <location evidence="1">Cell membrane</location>
        <topology evidence="1">Multi-pass membrane protein</topology>
    </subcellularLocation>
</comment>
<dbReference type="PANTHER" id="PTHR47371">
    <property type="entry name" value="LIPOTEICHOIC ACID SYNTHASE"/>
    <property type="match status" value="1"/>
</dbReference>
<dbReference type="RefSeq" id="WP_134246760.1">
    <property type="nucleotide sequence ID" value="NZ_SNQI01000001.1"/>
</dbReference>
<proteinExistence type="predicted"/>
<evidence type="ECO:0000313" key="8">
    <source>
        <dbReference type="EMBL" id="TEW76750.1"/>
    </source>
</evidence>
<evidence type="ECO:0000256" key="3">
    <source>
        <dbReference type="ARBA" id="ARBA00022692"/>
    </source>
</evidence>
<comment type="caution">
    <text evidence="8">The sequence shown here is derived from an EMBL/GenBank/DDBJ whole genome shotgun (WGS) entry which is preliminary data.</text>
</comment>
<feature type="transmembrane region" description="Helical" evidence="6">
    <location>
        <begin position="57"/>
        <end position="77"/>
    </location>
</feature>
<feature type="transmembrane region" description="Helical" evidence="6">
    <location>
        <begin position="164"/>
        <end position="182"/>
    </location>
</feature>
<dbReference type="InterPro" id="IPR011990">
    <property type="entry name" value="TPR-like_helical_dom_sf"/>
</dbReference>
<dbReference type="InterPro" id="IPR017850">
    <property type="entry name" value="Alkaline_phosphatase_core_sf"/>
</dbReference>
<feature type="transmembrane region" description="Helical" evidence="6">
    <location>
        <begin position="125"/>
        <end position="152"/>
    </location>
</feature>
<dbReference type="Proteomes" id="UP000298517">
    <property type="component" value="Unassembled WGS sequence"/>
</dbReference>
<dbReference type="EMBL" id="SNQI01000001">
    <property type="protein sequence ID" value="TEW76750.1"/>
    <property type="molecule type" value="Genomic_DNA"/>
</dbReference>
<evidence type="ECO:0000256" key="6">
    <source>
        <dbReference type="SAM" id="Phobius"/>
    </source>
</evidence>
<evidence type="ECO:0000259" key="7">
    <source>
        <dbReference type="Pfam" id="PF00884"/>
    </source>
</evidence>
<evidence type="ECO:0000256" key="4">
    <source>
        <dbReference type="ARBA" id="ARBA00022989"/>
    </source>
</evidence>
<reference evidence="8 9" key="1">
    <citation type="journal article" date="2011" name="J. Microbiol.">
        <title>Gramella jeungdoensis sp. nov., isolated from a solar saltern in Korea.</title>
        <authorList>
            <person name="Joung Y."/>
            <person name="Kim H."/>
            <person name="Jang T."/>
            <person name="Ahn T.S."/>
            <person name="Joh K."/>
        </authorList>
    </citation>
    <scope>NUCLEOTIDE SEQUENCE [LARGE SCALE GENOMIC DNA]</scope>
    <source>
        <strain evidence="8 9">KCTC 23123</strain>
    </source>
</reference>
<evidence type="ECO:0000313" key="9">
    <source>
        <dbReference type="Proteomes" id="UP000298517"/>
    </source>
</evidence>
<dbReference type="SUPFAM" id="SSF53649">
    <property type="entry name" value="Alkaline phosphatase-like"/>
    <property type="match status" value="1"/>
</dbReference>
<dbReference type="InterPro" id="IPR000917">
    <property type="entry name" value="Sulfatase_N"/>
</dbReference>
<accession>A0A4Y8AW55</accession>
<dbReference type="AlphaFoldDB" id="A0A4Y8AW55"/>
<organism evidence="8 9">
    <name type="scientific">Gramella jeungdoensis</name>
    <dbReference type="NCBI Taxonomy" id="708091"/>
    <lineage>
        <taxon>Bacteria</taxon>
        <taxon>Pseudomonadati</taxon>
        <taxon>Bacteroidota</taxon>
        <taxon>Flavobacteriia</taxon>
        <taxon>Flavobacteriales</taxon>
        <taxon>Flavobacteriaceae</taxon>
        <taxon>Christiangramia</taxon>
    </lineage>
</organism>
<dbReference type="GO" id="GO:0005886">
    <property type="term" value="C:plasma membrane"/>
    <property type="evidence" value="ECO:0007669"/>
    <property type="project" value="UniProtKB-SubCell"/>
</dbReference>
<dbReference type="Pfam" id="PF00884">
    <property type="entry name" value="Sulfatase"/>
    <property type="match status" value="1"/>
</dbReference>
<feature type="transmembrane region" description="Helical" evidence="6">
    <location>
        <begin position="12"/>
        <end position="37"/>
    </location>
</feature>
<keyword evidence="5 6" id="KW-0472">Membrane</keyword>
<dbReference type="CDD" id="cd16015">
    <property type="entry name" value="LTA_synthase"/>
    <property type="match status" value="1"/>
</dbReference>
<name>A0A4Y8AW55_9FLAO</name>
<feature type="transmembrane region" description="Helical" evidence="6">
    <location>
        <begin position="84"/>
        <end position="105"/>
    </location>
</feature>
<keyword evidence="9" id="KW-1185">Reference proteome</keyword>
<keyword evidence="2" id="KW-1003">Cell membrane</keyword>
<evidence type="ECO:0000256" key="1">
    <source>
        <dbReference type="ARBA" id="ARBA00004651"/>
    </source>
</evidence>
<dbReference type="Gene3D" id="1.25.40.10">
    <property type="entry name" value="Tetratricopeptide repeat domain"/>
    <property type="match status" value="1"/>
</dbReference>
<sequence>MKNKNFRNFSYKYIYLTFSLIISFWAINLFALFITMTGGLNQTNIGISLFYKLLNDFWVGLGIGLLFLPLYLIFYFIKKPVGIIFIKVLFTLIIIGQFALVKYNLTTHVNLGADILGYSLNEMSTTVAASGSVSFFSFLPFIVLSMFFFGINFTFNKFTNERKFFASTFIILLIFGSSKLIFSEASETIYKNKLSFLGTDIYKYQLERKLMDTYNLTKKDEYPLLKSFQDSNDVLSPFFNIKEEKPNIVIIMVEGLGSEFVGKGNYGGFTPFLDSLIPQSLFWENFVSNTGRTFGCVPSLLGSLPYGEKGFMELNPIPSHFSLISVLKANDYTTSFYAGHQTNFDRLINFLEYNKVDHVINESSFGPEYVKTVGNSDGFSWGYPDSEIYKKTLSELDRKKMPRLDIVMTLTNHEPFEFALKDTYLEKVYSLMNSEQTFKIDKQEITAYKDIFASLLYTDKSLENFMLEYAKRPEYNNTIFIITGDHRLIPIVQKDKLCRFHVPLIIFSPMLKQSEKFKSVSSHWDVTPSLLSFLMNNYKFNNMKETFWMSQGLDTARQFRNIHKIPLMRYKGAINDYIYKDHFYSSDELYKINENFGTNKIIDENLHKTVSDSFLEFKKLNAYVTKKNRIFPDSLNIYTEPAVQFTKEHMAIIDTLTKELNYDQIFIVARDLAFNKKYEKARLLCDYILNEYPSYSDARTLKGRTFAWEGKFENAEEELLNVLKRTPYYEDGYIALLDLYWWSSQDEKSINIVKEAKENGIKNIDFSFKLAQAYQRMNKLNEANKLMDSVLLLYPNNELYKAFKESIKKL</sequence>
<feature type="domain" description="Sulfatase N-terminal" evidence="7">
    <location>
        <begin position="246"/>
        <end position="532"/>
    </location>
</feature>
<keyword evidence="3 6" id="KW-0812">Transmembrane</keyword>
<gene>
    <name evidence="8" type="ORF">E2488_02565</name>
</gene>
<dbReference type="OrthoDB" id="9777768at2"/>
<dbReference type="SUPFAM" id="SSF48452">
    <property type="entry name" value="TPR-like"/>
    <property type="match status" value="1"/>
</dbReference>
<evidence type="ECO:0000256" key="2">
    <source>
        <dbReference type="ARBA" id="ARBA00022475"/>
    </source>
</evidence>
<evidence type="ECO:0000256" key="5">
    <source>
        <dbReference type="ARBA" id="ARBA00023136"/>
    </source>
</evidence>
<dbReference type="InterPro" id="IPR050448">
    <property type="entry name" value="OpgB/LTA_synthase_biosynth"/>
</dbReference>
<keyword evidence="4 6" id="KW-1133">Transmembrane helix</keyword>
<protein>
    <submittedName>
        <fullName evidence="8">Sulfatase</fullName>
    </submittedName>
</protein>
<dbReference type="PANTHER" id="PTHR47371:SF3">
    <property type="entry name" value="PHOSPHOGLYCEROL TRANSFERASE I"/>
    <property type="match status" value="1"/>
</dbReference>
<dbReference type="Gene3D" id="3.40.720.10">
    <property type="entry name" value="Alkaline Phosphatase, subunit A"/>
    <property type="match status" value="1"/>
</dbReference>